<name>B4W2X0_9CYAN</name>
<dbReference type="SFLD" id="SFLDG01129">
    <property type="entry name" value="C1.5:_HAD__Beta-PGM__Phosphata"/>
    <property type="match status" value="1"/>
</dbReference>
<keyword evidence="1" id="KW-0378">Hydrolase</keyword>
<dbReference type="GO" id="GO:0008967">
    <property type="term" value="F:phosphoglycolate phosphatase activity"/>
    <property type="evidence" value="ECO:0007669"/>
    <property type="project" value="TreeGrafter"/>
</dbReference>
<proteinExistence type="predicted"/>
<keyword evidence="2" id="KW-1185">Reference proteome</keyword>
<dbReference type="EMBL" id="DS989872">
    <property type="protein sequence ID" value="EDX71491.1"/>
    <property type="molecule type" value="Genomic_DNA"/>
</dbReference>
<sequence length="231" mass="26068">MNFEASVDISVIVNCRSQLMSIKVIVFDFDGTLADTFNAIVRIANRLADDFGYKPLMPSDIERVRNLSARQIIKESGVPLFKIPFLLKRIQSELHQDIEFLKPVAGIPDLLKELKNKEQIIGILTSNSEDNVRKFLNIHGLDCFFSFICSEPSIFGKSRALINLIDHHSIQSKSLMYIGDETRDISAAKKINIKVIAVTWGFNSFSVLNQYNPDFLVDHPGDVLNIIAQLD</sequence>
<gene>
    <name evidence="1" type="ORF">MC7420_57</name>
</gene>
<dbReference type="InterPro" id="IPR036412">
    <property type="entry name" value="HAD-like_sf"/>
</dbReference>
<dbReference type="GO" id="GO:0006281">
    <property type="term" value="P:DNA repair"/>
    <property type="evidence" value="ECO:0007669"/>
    <property type="project" value="TreeGrafter"/>
</dbReference>
<organism evidence="1 2">
    <name type="scientific">Coleofasciculus chthonoplastes PCC 7420</name>
    <dbReference type="NCBI Taxonomy" id="118168"/>
    <lineage>
        <taxon>Bacteria</taxon>
        <taxon>Bacillati</taxon>
        <taxon>Cyanobacteriota</taxon>
        <taxon>Cyanophyceae</taxon>
        <taxon>Coleofasciculales</taxon>
        <taxon>Coleofasciculaceae</taxon>
        <taxon>Coleofasciculus</taxon>
    </lineage>
</organism>
<accession>B4W2X0</accession>
<dbReference type="PANTHER" id="PTHR43434:SF13">
    <property type="entry name" value="PHOSPHOGLYCOLATE PHOSPHATASE"/>
    <property type="match status" value="1"/>
</dbReference>
<dbReference type="Pfam" id="PF13419">
    <property type="entry name" value="HAD_2"/>
    <property type="match status" value="1"/>
</dbReference>
<dbReference type="Gene3D" id="1.10.150.240">
    <property type="entry name" value="Putative phosphatase, domain 2"/>
    <property type="match status" value="1"/>
</dbReference>
<dbReference type="STRING" id="118168.MC7420_57"/>
<dbReference type="NCBIfam" id="TIGR01549">
    <property type="entry name" value="HAD-SF-IA-v1"/>
    <property type="match status" value="1"/>
</dbReference>
<dbReference type="eggNOG" id="COG0546">
    <property type="taxonomic scope" value="Bacteria"/>
</dbReference>
<dbReference type="Proteomes" id="UP000003835">
    <property type="component" value="Unassembled WGS sequence"/>
</dbReference>
<protein>
    <submittedName>
        <fullName evidence="1">Haloacid dehalogenase-like hydrolase, putative</fullName>
    </submittedName>
</protein>
<evidence type="ECO:0000313" key="1">
    <source>
        <dbReference type="EMBL" id="EDX71491.1"/>
    </source>
</evidence>
<dbReference type="GO" id="GO:0005829">
    <property type="term" value="C:cytosol"/>
    <property type="evidence" value="ECO:0007669"/>
    <property type="project" value="TreeGrafter"/>
</dbReference>
<reference evidence="1 2" key="1">
    <citation type="submission" date="2008-07" db="EMBL/GenBank/DDBJ databases">
        <authorList>
            <person name="Tandeau de Marsac N."/>
            <person name="Ferriera S."/>
            <person name="Johnson J."/>
            <person name="Kravitz S."/>
            <person name="Beeson K."/>
            <person name="Sutton G."/>
            <person name="Rogers Y.-H."/>
            <person name="Friedman R."/>
            <person name="Frazier M."/>
            <person name="Venter J.C."/>
        </authorList>
    </citation>
    <scope>NUCLEOTIDE SEQUENCE [LARGE SCALE GENOMIC DNA]</scope>
    <source>
        <strain evidence="1 2">PCC 7420</strain>
    </source>
</reference>
<dbReference type="Gene3D" id="3.40.50.1000">
    <property type="entry name" value="HAD superfamily/HAD-like"/>
    <property type="match status" value="1"/>
</dbReference>
<dbReference type="InterPro" id="IPR023214">
    <property type="entry name" value="HAD_sf"/>
</dbReference>
<dbReference type="InterPro" id="IPR041492">
    <property type="entry name" value="HAD_2"/>
</dbReference>
<dbReference type="InterPro" id="IPR006439">
    <property type="entry name" value="HAD-SF_hydro_IA"/>
</dbReference>
<dbReference type="SFLD" id="SFLDS00003">
    <property type="entry name" value="Haloacid_Dehalogenase"/>
    <property type="match status" value="1"/>
</dbReference>
<dbReference type="PANTHER" id="PTHR43434">
    <property type="entry name" value="PHOSPHOGLYCOLATE PHOSPHATASE"/>
    <property type="match status" value="1"/>
</dbReference>
<dbReference type="InterPro" id="IPR050155">
    <property type="entry name" value="HAD-like_hydrolase_sf"/>
</dbReference>
<dbReference type="InterPro" id="IPR023198">
    <property type="entry name" value="PGP-like_dom2"/>
</dbReference>
<evidence type="ECO:0000313" key="2">
    <source>
        <dbReference type="Proteomes" id="UP000003835"/>
    </source>
</evidence>
<dbReference type="HOGENOM" id="CLU_045011_19_3_3"/>
<dbReference type="AlphaFoldDB" id="B4W2X0"/>
<dbReference type="SUPFAM" id="SSF56784">
    <property type="entry name" value="HAD-like"/>
    <property type="match status" value="1"/>
</dbReference>